<dbReference type="Proteomes" id="UP000270036">
    <property type="component" value="Chromosome"/>
</dbReference>
<dbReference type="EMBL" id="JPEP01000002">
    <property type="protein sequence ID" value="KEY19466.1"/>
    <property type="molecule type" value="Genomic_DNA"/>
</dbReference>
<evidence type="ECO:0000259" key="3">
    <source>
        <dbReference type="Pfam" id="PF18962"/>
    </source>
</evidence>
<evidence type="ECO:0000313" key="6">
    <source>
        <dbReference type="Proteomes" id="UP000028349"/>
    </source>
</evidence>
<gene>
    <name evidence="4" type="ORF">HY04_13820</name>
    <name evidence="5" type="ORF">NCTC13489_00815</name>
</gene>
<dbReference type="RefSeq" id="WP_034720610.1">
    <property type="nucleotide sequence ID" value="NZ_FOIX01000003.1"/>
</dbReference>
<evidence type="ECO:0000256" key="2">
    <source>
        <dbReference type="SAM" id="SignalP"/>
    </source>
</evidence>
<reference evidence="5 7" key="2">
    <citation type="submission" date="2018-12" db="EMBL/GenBank/DDBJ databases">
        <authorList>
            <consortium name="Pathogen Informatics"/>
        </authorList>
    </citation>
    <scope>NUCLEOTIDE SEQUENCE [LARGE SCALE GENOMIC DNA]</scope>
    <source>
        <strain evidence="5 7">NCTC13489</strain>
    </source>
</reference>
<evidence type="ECO:0000313" key="4">
    <source>
        <dbReference type="EMBL" id="KEY19466.1"/>
    </source>
</evidence>
<keyword evidence="1 2" id="KW-0732">Signal</keyword>
<dbReference type="Pfam" id="PF18962">
    <property type="entry name" value="Por_Secre_tail"/>
    <property type="match status" value="1"/>
</dbReference>
<dbReference type="STRING" id="266748.HY04_13820"/>
<protein>
    <submittedName>
        <fullName evidence="5">Por secretion system C-terminal sorting domain</fullName>
    </submittedName>
</protein>
<reference evidence="4 6" key="1">
    <citation type="submission" date="2014-07" db="EMBL/GenBank/DDBJ databases">
        <authorList>
            <person name="Pisani N.G."/>
            <person name="Newman J.D."/>
        </authorList>
    </citation>
    <scope>NUCLEOTIDE SEQUENCE [LARGE SCALE GENOMIC DNA]</scope>
    <source>
        <strain evidence="4 6">LMG 24720</strain>
    </source>
</reference>
<accession>A0A3S4YR86</accession>
<dbReference type="SMART" id="SM00710">
    <property type="entry name" value="PbH1"/>
    <property type="match status" value="5"/>
</dbReference>
<feature type="domain" description="Secretion system C-terminal sorting" evidence="3">
    <location>
        <begin position="420"/>
        <end position="487"/>
    </location>
</feature>
<feature type="chain" id="PRO_5018741014" evidence="2">
    <location>
        <begin position="19"/>
        <end position="488"/>
    </location>
</feature>
<evidence type="ECO:0000313" key="7">
    <source>
        <dbReference type="Proteomes" id="UP000270036"/>
    </source>
</evidence>
<dbReference type="InterPro" id="IPR026444">
    <property type="entry name" value="Secre_tail"/>
</dbReference>
<dbReference type="InterPro" id="IPR012334">
    <property type="entry name" value="Pectin_lyas_fold"/>
</dbReference>
<dbReference type="SUPFAM" id="SSF51126">
    <property type="entry name" value="Pectin lyase-like"/>
    <property type="match status" value="1"/>
</dbReference>
<dbReference type="KEGG" id="cant:NCTC13489_00815"/>
<dbReference type="AlphaFoldDB" id="A0A3S4YR86"/>
<dbReference type="NCBIfam" id="TIGR04183">
    <property type="entry name" value="Por_Secre_tail"/>
    <property type="match status" value="1"/>
</dbReference>
<feature type="signal peptide" evidence="2">
    <location>
        <begin position="1"/>
        <end position="18"/>
    </location>
</feature>
<evidence type="ECO:0000256" key="1">
    <source>
        <dbReference type="ARBA" id="ARBA00022729"/>
    </source>
</evidence>
<organism evidence="5 7">
    <name type="scientific">Kaistella antarctica</name>
    <dbReference type="NCBI Taxonomy" id="266748"/>
    <lineage>
        <taxon>Bacteria</taxon>
        <taxon>Pseudomonadati</taxon>
        <taxon>Bacteroidota</taxon>
        <taxon>Flavobacteriia</taxon>
        <taxon>Flavobacteriales</taxon>
        <taxon>Weeksellaceae</taxon>
        <taxon>Chryseobacterium group</taxon>
        <taxon>Kaistella</taxon>
    </lineage>
</organism>
<keyword evidence="6" id="KW-1185">Reference proteome</keyword>
<dbReference type="EMBL" id="LR134441">
    <property type="protein sequence ID" value="VEH97412.1"/>
    <property type="molecule type" value="Genomic_DNA"/>
</dbReference>
<evidence type="ECO:0000313" key="5">
    <source>
        <dbReference type="EMBL" id="VEH97412.1"/>
    </source>
</evidence>
<dbReference type="Proteomes" id="UP000028349">
    <property type="component" value="Unassembled WGS sequence"/>
</dbReference>
<dbReference type="InterPro" id="IPR006626">
    <property type="entry name" value="PbH1"/>
</dbReference>
<name>A0A3S4YR86_9FLAO</name>
<dbReference type="Gene3D" id="2.160.20.10">
    <property type="entry name" value="Single-stranded right-handed beta-helix, Pectin lyase-like"/>
    <property type="match status" value="1"/>
</dbReference>
<sequence>MKKITTLCFSLLSAYLLSQFTSPGTGVTYNLNSLAAAAPTVLVNSGTGYQMTANITIAAGDFLLMDENTILKMDAGVQLTIGGVYNTTATDFLITATNPAAIFKGIRLEEGSDATFKNTILEYGGGLQVLTTTFLMDNCTVRYFKSGLVSGAAVNFSRGNPVVTNSKFIENDLPAVGSGGNQSVALEFTNNYLSGNTKLNSNRPQINMGPSGSAGVTKVLNNTIIGNRALTKVGGISVSSLLGGVNKVLIDGNTVTDNRYGITVAGNNSTGTISNNILTNNNSENNPATGGSGISINGSGAVGTGLKIEKNQIRGHIWGITVIGTFSADLGGGPLGSVGENVFKDNGNGGNLYALFNNTANPISAKNNCWREGELSDDGMVEAVISHVVDDPALGEVTFTPYLCGIPLASVETKNLQASIYPNPSNGIFTLSAEKAGSVMITDISGKLIYSGIVVKGKNSISVKSPAGVYFMAYEAEGKRQSTKLIIK</sequence>
<dbReference type="OrthoDB" id="1230183at2"/>
<dbReference type="InterPro" id="IPR011050">
    <property type="entry name" value="Pectin_lyase_fold/virulence"/>
</dbReference>
<proteinExistence type="predicted"/>